<evidence type="ECO:0000313" key="1">
    <source>
        <dbReference type="EMBL" id="CAF0736430.1"/>
    </source>
</evidence>
<sequence length="147" mass="16504">MNTSRQKFLECIRDSNFSVTELKDIDQQARTRLVTHASLSQDPATVNDDKLKQQVAEFLAQTNQEISLINNMINFVQQNPPAGPTIYELGLQIILDIVGYITDMEAAIGLYKKVGFVETEAYYDTPLAETIFLARSLKNFDGLTLAL</sequence>
<dbReference type="Proteomes" id="UP000663845">
    <property type="component" value="Unassembled WGS sequence"/>
</dbReference>
<protein>
    <submittedName>
        <fullName evidence="1">Uncharacterized protein</fullName>
    </submittedName>
</protein>
<dbReference type="EMBL" id="CAJNOG010000007">
    <property type="protein sequence ID" value="CAF0736430.1"/>
    <property type="molecule type" value="Genomic_DNA"/>
</dbReference>
<proteinExistence type="predicted"/>
<organism evidence="1 2">
    <name type="scientific">Adineta steineri</name>
    <dbReference type="NCBI Taxonomy" id="433720"/>
    <lineage>
        <taxon>Eukaryota</taxon>
        <taxon>Metazoa</taxon>
        <taxon>Spiralia</taxon>
        <taxon>Gnathifera</taxon>
        <taxon>Rotifera</taxon>
        <taxon>Eurotatoria</taxon>
        <taxon>Bdelloidea</taxon>
        <taxon>Adinetida</taxon>
        <taxon>Adinetidae</taxon>
        <taxon>Adineta</taxon>
    </lineage>
</organism>
<reference evidence="1" key="1">
    <citation type="submission" date="2021-02" db="EMBL/GenBank/DDBJ databases">
        <authorList>
            <person name="Nowell W R."/>
        </authorList>
    </citation>
    <scope>NUCLEOTIDE SEQUENCE</scope>
</reference>
<dbReference type="AlphaFoldDB" id="A0A813NNR3"/>
<comment type="caution">
    <text evidence="1">The sequence shown here is derived from an EMBL/GenBank/DDBJ whole genome shotgun (WGS) entry which is preliminary data.</text>
</comment>
<accession>A0A813NNR3</accession>
<evidence type="ECO:0000313" key="2">
    <source>
        <dbReference type="Proteomes" id="UP000663845"/>
    </source>
</evidence>
<gene>
    <name evidence="1" type="ORF">JYZ213_LOCUS1586</name>
</gene>
<name>A0A813NNR3_9BILA</name>